<dbReference type="PANTHER" id="PTHR30349">
    <property type="entry name" value="PHAGE INTEGRASE-RELATED"/>
    <property type="match status" value="1"/>
</dbReference>
<dbReference type="CDD" id="cd01189">
    <property type="entry name" value="INT_ICEBs1_C_like"/>
    <property type="match status" value="1"/>
</dbReference>
<dbReference type="RefSeq" id="WP_286344445.1">
    <property type="nucleotide sequence ID" value="NZ_AP027732.1"/>
</dbReference>
<dbReference type="PANTHER" id="PTHR30349:SF64">
    <property type="entry name" value="PROPHAGE INTEGRASE INTD-RELATED"/>
    <property type="match status" value="1"/>
</dbReference>
<gene>
    <name evidence="3" type="ORF">GCM10025867_39920</name>
</gene>
<accession>A0ABN6Y6X8</accession>
<name>A0ABN6Y6X8_9MICO</name>
<evidence type="ECO:0000256" key="1">
    <source>
        <dbReference type="ARBA" id="ARBA00023172"/>
    </source>
</evidence>
<proteinExistence type="predicted"/>
<protein>
    <recommendedName>
        <fullName evidence="2">Tyr recombinase domain-containing protein</fullName>
    </recommendedName>
</protein>
<dbReference type="Proteomes" id="UP001321486">
    <property type="component" value="Chromosome"/>
</dbReference>
<organism evidence="3 4">
    <name type="scientific">Frondihabitans sucicola</name>
    <dbReference type="NCBI Taxonomy" id="1268041"/>
    <lineage>
        <taxon>Bacteria</taxon>
        <taxon>Bacillati</taxon>
        <taxon>Actinomycetota</taxon>
        <taxon>Actinomycetes</taxon>
        <taxon>Micrococcales</taxon>
        <taxon>Microbacteriaceae</taxon>
        <taxon>Frondihabitans</taxon>
    </lineage>
</organism>
<feature type="domain" description="Tyr recombinase" evidence="2">
    <location>
        <begin position="1"/>
        <end position="189"/>
    </location>
</feature>
<dbReference type="Pfam" id="PF00589">
    <property type="entry name" value="Phage_integrase"/>
    <property type="match status" value="1"/>
</dbReference>
<dbReference type="InterPro" id="IPR011010">
    <property type="entry name" value="DNA_brk_join_enz"/>
</dbReference>
<sequence length="194" mass="21102">MLPKLISAVKLDERLEELDQADLIIFLANTGCRVGEVCGLRWDALDLAKGTASIRANVVRATGVGLIIQDHPKTKAGVRTIALPSPLLAVLRLRDKRSPHTDHDLVFPTVLGHVRDPRNTARDWREARGRLGFPDVTTHSFRKTVATALDQAGLTAREIAEYLGHENPSLTQDVYMSKNTGGKRAAVALAAITG</sequence>
<dbReference type="InterPro" id="IPR013762">
    <property type="entry name" value="Integrase-like_cat_sf"/>
</dbReference>
<keyword evidence="4" id="KW-1185">Reference proteome</keyword>
<evidence type="ECO:0000313" key="4">
    <source>
        <dbReference type="Proteomes" id="UP001321486"/>
    </source>
</evidence>
<dbReference type="EMBL" id="AP027732">
    <property type="protein sequence ID" value="BDZ51751.1"/>
    <property type="molecule type" value="Genomic_DNA"/>
</dbReference>
<dbReference type="PROSITE" id="PS51898">
    <property type="entry name" value="TYR_RECOMBINASE"/>
    <property type="match status" value="1"/>
</dbReference>
<evidence type="ECO:0000259" key="2">
    <source>
        <dbReference type="PROSITE" id="PS51898"/>
    </source>
</evidence>
<keyword evidence="1" id="KW-0233">DNA recombination</keyword>
<dbReference type="Gene3D" id="1.10.443.10">
    <property type="entry name" value="Intergrase catalytic core"/>
    <property type="match status" value="1"/>
</dbReference>
<dbReference type="InterPro" id="IPR050090">
    <property type="entry name" value="Tyrosine_recombinase_XerCD"/>
</dbReference>
<reference evidence="4" key="1">
    <citation type="journal article" date="2019" name="Int. J. Syst. Evol. Microbiol.">
        <title>The Global Catalogue of Microorganisms (GCM) 10K type strain sequencing project: providing services to taxonomists for standard genome sequencing and annotation.</title>
        <authorList>
            <consortium name="The Broad Institute Genomics Platform"/>
            <consortium name="The Broad Institute Genome Sequencing Center for Infectious Disease"/>
            <person name="Wu L."/>
            <person name="Ma J."/>
        </authorList>
    </citation>
    <scope>NUCLEOTIDE SEQUENCE [LARGE SCALE GENOMIC DNA]</scope>
    <source>
        <strain evidence="4">NBRC 108728</strain>
    </source>
</reference>
<dbReference type="InterPro" id="IPR002104">
    <property type="entry name" value="Integrase_catalytic"/>
</dbReference>
<evidence type="ECO:0000313" key="3">
    <source>
        <dbReference type="EMBL" id="BDZ51751.1"/>
    </source>
</evidence>
<dbReference type="SUPFAM" id="SSF56349">
    <property type="entry name" value="DNA breaking-rejoining enzymes"/>
    <property type="match status" value="1"/>
</dbReference>